<dbReference type="Pfam" id="PF04222">
    <property type="entry name" value="DUF416"/>
    <property type="match status" value="1"/>
</dbReference>
<protein>
    <submittedName>
        <fullName evidence="1">YjaG family protein</fullName>
    </submittedName>
</protein>
<comment type="caution">
    <text evidence="1">The sequence shown here is derived from an EMBL/GenBank/DDBJ whole genome shotgun (WGS) entry which is preliminary data.</text>
</comment>
<dbReference type="Proteomes" id="UP001165413">
    <property type="component" value="Unassembled WGS sequence"/>
</dbReference>
<organism evidence="1 2">
    <name type="scientific">Opacimonas viscosa</name>
    <dbReference type="NCBI Taxonomy" id="2961944"/>
    <lineage>
        <taxon>Bacteria</taxon>
        <taxon>Pseudomonadati</taxon>
        <taxon>Pseudomonadota</taxon>
        <taxon>Gammaproteobacteria</taxon>
        <taxon>Alteromonadales</taxon>
        <taxon>Alteromonadaceae</taxon>
        <taxon>Opacimonas</taxon>
    </lineage>
</organism>
<sequence length="227" mass="24831">MTQKLSTFQQIRELKPWSAQAFCLAILARMVPHFALYQTAQDSAVNEHGDEVDAGLAEHILNLLWLHLADPKNKFNIGVQLEKIEAATPDMQEGDAFGVLPAMDACLGLAAVLRMLQNEQMDAPVMVSKLAQGGVEAYLLATDFVAAQAHLESLTDLEAYDKALRLLNSELKAHPLMAFEVNFQQEILGVLADTNSGKMGDKGVFVKKLKALVNETEITTIGIELAQ</sequence>
<dbReference type="RefSeq" id="WP_254102263.1">
    <property type="nucleotide sequence ID" value="NZ_JANATA010000027.1"/>
</dbReference>
<dbReference type="AlphaFoldDB" id="A0AA42BMI4"/>
<accession>A0AA42BMI4</accession>
<proteinExistence type="predicted"/>
<evidence type="ECO:0000313" key="2">
    <source>
        <dbReference type="Proteomes" id="UP001165413"/>
    </source>
</evidence>
<dbReference type="Gene3D" id="1.20.1590.10">
    <property type="entry name" value="YP_001051499.1 domain like"/>
    <property type="match status" value="1"/>
</dbReference>
<dbReference type="InterPro" id="IPR023381">
    <property type="entry name" value="YP001051499.1-like_dom_sf"/>
</dbReference>
<gene>
    <name evidence="1" type="ORF">NLF92_11935</name>
</gene>
<keyword evidence="2" id="KW-1185">Reference proteome</keyword>
<reference evidence="1" key="1">
    <citation type="submission" date="2022-07" db="EMBL/GenBank/DDBJ databases">
        <title>Characterization of the Novel Bacterium Alteromonas immobilis LMIT006 and Alteromonas gregis LMIT007.</title>
        <authorList>
            <person name="Lin X."/>
        </authorList>
    </citation>
    <scope>NUCLEOTIDE SEQUENCE</scope>
    <source>
        <strain evidence="1">LMIT007</strain>
    </source>
</reference>
<dbReference type="EMBL" id="JANATA010000027">
    <property type="protein sequence ID" value="MCP3429654.1"/>
    <property type="molecule type" value="Genomic_DNA"/>
</dbReference>
<dbReference type="InterPro" id="IPR007338">
    <property type="entry name" value="DUF416"/>
</dbReference>
<name>A0AA42BMI4_9ALTE</name>
<evidence type="ECO:0000313" key="1">
    <source>
        <dbReference type="EMBL" id="MCP3429654.1"/>
    </source>
</evidence>